<dbReference type="EMBL" id="FN668639">
    <property type="protein sequence ID" value="CBK20627.2"/>
    <property type="molecule type" value="Genomic_DNA"/>
</dbReference>
<dbReference type="InParanoid" id="D8LYH2"/>
<feature type="coiled-coil region" evidence="1">
    <location>
        <begin position="54"/>
        <end position="81"/>
    </location>
</feature>
<dbReference type="RefSeq" id="XP_012894675.1">
    <property type="nucleotide sequence ID" value="XM_013039221.1"/>
</dbReference>
<evidence type="ECO:0000313" key="3">
    <source>
        <dbReference type="Proteomes" id="UP000008312"/>
    </source>
</evidence>
<protein>
    <submittedName>
        <fullName evidence="2">Uncharacterized protein</fullName>
    </submittedName>
</protein>
<reference evidence="2" key="1">
    <citation type="submission" date="2010-02" db="EMBL/GenBank/DDBJ databases">
        <title>Sequencing and annotation of the Blastocystis hominis genome.</title>
        <authorList>
            <person name="Wincker P."/>
        </authorList>
    </citation>
    <scope>NUCLEOTIDE SEQUENCE</scope>
    <source>
        <strain evidence="2">Singapore isolate B</strain>
    </source>
</reference>
<gene>
    <name evidence="2" type="ORF">GSBLH_T00000927001</name>
</gene>
<keyword evidence="3" id="KW-1185">Reference proteome</keyword>
<evidence type="ECO:0000256" key="1">
    <source>
        <dbReference type="SAM" id="Coils"/>
    </source>
</evidence>
<name>D8LYH2_BLAHO</name>
<proteinExistence type="predicted"/>
<dbReference type="GeneID" id="24918214"/>
<dbReference type="AlphaFoldDB" id="D8LYH2"/>
<evidence type="ECO:0000313" key="2">
    <source>
        <dbReference type="EMBL" id="CBK20627.2"/>
    </source>
</evidence>
<dbReference type="Proteomes" id="UP000008312">
    <property type="component" value="Unassembled WGS sequence"/>
</dbReference>
<keyword evidence="1" id="KW-0175">Coiled coil</keyword>
<organism evidence="2">
    <name type="scientific">Blastocystis hominis</name>
    <dbReference type="NCBI Taxonomy" id="12968"/>
    <lineage>
        <taxon>Eukaryota</taxon>
        <taxon>Sar</taxon>
        <taxon>Stramenopiles</taxon>
        <taxon>Bigyra</taxon>
        <taxon>Opalozoa</taxon>
        <taxon>Opalinata</taxon>
        <taxon>Blastocystidae</taxon>
        <taxon>Blastocystis</taxon>
    </lineage>
</organism>
<sequence length="86" mass="9822">MESGSCAYSAVVGELLGLGRLEEACRLLCAAMERRSVWVSPSLVERVKCCFAKVEASEKLSESMKRRVKLWEERMKMAEMRSERCE</sequence>
<accession>D8LYH2</accession>